<accession>A0A9J5YI48</accession>
<comment type="caution">
    <text evidence="1">The sequence shown here is derived from an EMBL/GenBank/DDBJ whole genome shotgun (WGS) entry which is preliminary data.</text>
</comment>
<dbReference type="AlphaFoldDB" id="A0A9J5YI48"/>
<dbReference type="EMBL" id="JACXVP010000006">
    <property type="protein sequence ID" value="KAG5599969.1"/>
    <property type="molecule type" value="Genomic_DNA"/>
</dbReference>
<organism evidence="1 2">
    <name type="scientific">Solanum commersonii</name>
    <name type="common">Commerson's wild potato</name>
    <name type="synonym">Commerson's nightshade</name>
    <dbReference type="NCBI Taxonomy" id="4109"/>
    <lineage>
        <taxon>Eukaryota</taxon>
        <taxon>Viridiplantae</taxon>
        <taxon>Streptophyta</taxon>
        <taxon>Embryophyta</taxon>
        <taxon>Tracheophyta</taxon>
        <taxon>Spermatophyta</taxon>
        <taxon>Magnoliopsida</taxon>
        <taxon>eudicotyledons</taxon>
        <taxon>Gunneridae</taxon>
        <taxon>Pentapetalae</taxon>
        <taxon>asterids</taxon>
        <taxon>lamiids</taxon>
        <taxon>Solanales</taxon>
        <taxon>Solanaceae</taxon>
        <taxon>Solanoideae</taxon>
        <taxon>Solaneae</taxon>
        <taxon>Solanum</taxon>
    </lineage>
</organism>
<gene>
    <name evidence="1" type="ORF">H5410_031339</name>
</gene>
<keyword evidence="2" id="KW-1185">Reference proteome</keyword>
<proteinExistence type="predicted"/>
<reference evidence="1 2" key="1">
    <citation type="submission" date="2020-09" db="EMBL/GenBank/DDBJ databases">
        <title>De no assembly of potato wild relative species, Solanum commersonii.</title>
        <authorList>
            <person name="Cho K."/>
        </authorList>
    </citation>
    <scope>NUCLEOTIDE SEQUENCE [LARGE SCALE GENOMIC DNA]</scope>
    <source>
        <strain evidence="1">LZ3.2</strain>
        <tissue evidence="1">Leaf</tissue>
    </source>
</reference>
<evidence type="ECO:0000313" key="2">
    <source>
        <dbReference type="Proteomes" id="UP000824120"/>
    </source>
</evidence>
<evidence type="ECO:0000313" key="1">
    <source>
        <dbReference type="EMBL" id="KAG5599969.1"/>
    </source>
</evidence>
<dbReference type="Proteomes" id="UP000824120">
    <property type="component" value="Chromosome 6"/>
</dbReference>
<sequence length="90" mass="10340">MNTLYDFTHKFIRIFQSTLGLVHSRSKRSFEGLPQMMRNMGIGSRRVTMSSSFFQGKVKAQGVLKRGSCTHKVGHKRGIMSNWFTLFKVP</sequence>
<name>A0A9J5YI48_SOLCO</name>
<protein>
    <submittedName>
        <fullName evidence="1">Uncharacterized protein</fullName>
    </submittedName>
</protein>